<accession>A0CPC9</accession>
<gene>
    <name evidence="1" type="ORF">GSPATT00009037001</name>
</gene>
<dbReference type="Gene3D" id="1.10.490.10">
    <property type="entry name" value="Globins"/>
    <property type="match status" value="2"/>
</dbReference>
<dbReference type="EMBL" id="CT868130">
    <property type="protein sequence ID" value="CAK72646.1"/>
    <property type="molecule type" value="Genomic_DNA"/>
</dbReference>
<keyword evidence="2" id="KW-1185">Reference proteome</keyword>
<evidence type="ECO:0000313" key="2">
    <source>
        <dbReference type="Proteomes" id="UP000000600"/>
    </source>
</evidence>
<dbReference type="OMA" id="CAQTVEY"/>
<dbReference type="AlphaFoldDB" id="A0CPC9"/>
<dbReference type="GO" id="GO:0019825">
    <property type="term" value="F:oxygen binding"/>
    <property type="evidence" value="ECO:0007669"/>
    <property type="project" value="InterPro"/>
</dbReference>
<sequence length="625" mass="72681">MIRGDSIEFKHLANSQVVICKSSKEIQDGQASRRDHLFQKLPSLDCTQPNKIWQVKKGGSTKCILDSERLSTAQKPLTPQQLQKQKSQVIQIEENNQFDLGSSLHFQRLFTVKNKVKSSNGCVKTSRDENTSIVNSNMVLKKSYYHHTQLSQTQSSIQFQQCPFQSGKSFKDILSQFKDKKPKIGTTRHSEFEKMEGLDDYAKEFGQILAQDQLVGQVIGDAHVMKGVVKALIDLSNGNKLPYHFESLKQLHLNLNITDEMFNRFKYLYIKKLIDMKIGMEVIFKCAQTVEYYRGAIICNSRSVQNVKDSIRTIAKNMYAQIFEDFSLTPLFKGTKQEEQAIKFSRIFGFILGSSESTNYVMDSMRDFHKAFRINSVQYSVFKYYLSGALSKHAEKDVVWYILEQTDAYKAAVIDQDSIKDLVYKQFGIDNFCSEFIKLCQTDPYINKNFIHKIGYDQFVQHTKYFLTLRILVNCISIKEKLINLLARLNPQRVIFQDFEEEFDLILPYIINKKLPCDIVGQKRLCEFVPLISDELQSNVEIKNIFDSNDANVTKTLLKKFEYLLSGRKYFKRSDIQAIHSRLMISEEVFEEFIYIIEKVIQQYDTSLLWMIEAIKEWKYIIITV</sequence>
<dbReference type="InParanoid" id="A0CPC9"/>
<dbReference type="InterPro" id="IPR009050">
    <property type="entry name" value="Globin-like_sf"/>
</dbReference>
<dbReference type="GeneID" id="5025828"/>
<dbReference type="RefSeq" id="XP_001440043.1">
    <property type="nucleotide sequence ID" value="XM_001440006.1"/>
</dbReference>
<name>A0CPC9_PARTE</name>
<dbReference type="KEGG" id="ptm:GSPATT00009037001"/>
<reference evidence="1 2" key="1">
    <citation type="journal article" date="2006" name="Nature">
        <title>Global trends of whole-genome duplications revealed by the ciliate Paramecium tetraurelia.</title>
        <authorList>
            <consortium name="Genoscope"/>
            <person name="Aury J.-M."/>
            <person name="Jaillon O."/>
            <person name="Duret L."/>
            <person name="Noel B."/>
            <person name="Jubin C."/>
            <person name="Porcel B.M."/>
            <person name="Segurens B."/>
            <person name="Daubin V."/>
            <person name="Anthouard V."/>
            <person name="Aiach N."/>
            <person name="Arnaiz O."/>
            <person name="Billaut A."/>
            <person name="Beisson J."/>
            <person name="Blanc I."/>
            <person name="Bouhouche K."/>
            <person name="Camara F."/>
            <person name="Duharcourt S."/>
            <person name="Guigo R."/>
            <person name="Gogendeau D."/>
            <person name="Katinka M."/>
            <person name="Keller A.-M."/>
            <person name="Kissmehl R."/>
            <person name="Klotz C."/>
            <person name="Koll F."/>
            <person name="Le Moue A."/>
            <person name="Lepere C."/>
            <person name="Malinsky S."/>
            <person name="Nowacki M."/>
            <person name="Nowak J.K."/>
            <person name="Plattner H."/>
            <person name="Poulain J."/>
            <person name="Ruiz F."/>
            <person name="Serrano V."/>
            <person name="Zagulski M."/>
            <person name="Dessen P."/>
            <person name="Betermier M."/>
            <person name="Weissenbach J."/>
            <person name="Scarpelli C."/>
            <person name="Schachter V."/>
            <person name="Sperling L."/>
            <person name="Meyer E."/>
            <person name="Cohen J."/>
            <person name="Wincker P."/>
        </authorList>
    </citation>
    <scope>NUCLEOTIDE SEQUENCE [LARGE SCALE GENOMIC DNA]</scope>
    <source>
        <strain evidence="1 2">Stock d4-2</strain>
    </source>
</reference>
<organism evidence="1 2">
    <name type="scientific">Paramecium tetraurelia</name>
    <dbReference type="NCBI Taxonomy" id="5888"/>
    <lineage>
        <taxon>Eukaryota</taxon>
        <taxon>Sar</taxon>
        <taxon>Alveolata</taxon>
        <taxon>Ciliophora</taxon>
        <taxon>Intramacronucleata</taxon>
        <taxon>Oligohymenophorea</taxon>
        <taxon>Peniculida</taxon>
        <taxon>Parameciidae</taxon>
        <taxon>Paramecium</taxon>
    </lineage>
</organism>
<dbReference type="HOGENOM" id="CLU_425465_0_0_1"/>
<dbReference type="InterPro" id="IPR012292">
    <property type="entry name" value="Globin/Proto"/>
</dbReference>
<protein>
    <submittedName>
        <fullName evidence="1">Uncharacterized protein</fullName>
    </submittedName>
</protein>
<dbReference type="OrthoDB" id="296275at2759"/>
<evidence type="ECO:0000313" key="1">
    <source>
        <dbReference type="EMBL" id="CAK72646.1"/>
    </source>
</evidence>
<dbReference type="Proteomes" id="UP000000600">
    <property type="component" value="Unassembled WGS sequence"/>
</dbReference>
<dbReference type="GO" id="GO:0020037">
    <property type="term" value="F:heme binding"/>
    <property type="evidence" value="ECO:0007669"/>
    <property type="project" value="InterPro"/>
</dbReference>
<dbReference type="SUPFAM" id="SSF46458">
    <property type="entry name" value="Globin-like"/>
    <property type="match status" value="2"/>
</dbReference>
<proteinExistence type="predicted"/>